<sequence length="65" mass="7230">MNNSTFTIFIVFGFIWIFMATAAVIALFKSDGQEIRISKMGLIIIIPIILPIIITLSYAAFKGSF</sequence>
<evidence type="ECO:0000313" key="2">
    <source>
        <dbReference type="EMBL" id="GCL39926.1"/>
    </source>
</evidence>
<reference evidence="3" key="1">
    <citation type="submission" date="2019-02" db="EMBL/GenBank/DDBJ databases">
        <title>Draft genome sequence of Sphaerospermopsis reniformis NIES-1949.</title>
        <authorList>
            <person name="Yamaguchi H."/>
            <person name="Suzuki S."/>
            <person name="Kawachi M."/>
        </authorList>
    </citation>
    <scope>NUCLEOTIDE SEQUENCE [LARGE SCALE GENOMIC DNA]</scope>
    <source>
        <strain evidence="3">NIES-1949</strain>
    </source>
</reference>
<protein>
    <submittedName>
        <fullName evidence="2">Uncharacterized protein</fullName>
    </submittedName>
</protein>
<name>A0A480A7Q4_9CYAN</name>
<gene>
    <name evidence="2" type="ORF">SR1949_50570</name>
</gene>
<comment type="caution">
    <text evidence="2">The sequence shown here is derived from an EMBL/GenBank/DDBJ whole genome shotgun (WGS) entry which is preliminary data.</text>
</comment>
<keyword evidence="1" id="KW-0812">Transmembrane</keyword>
<dbReference type="Proteomes" id="UP000300142">
    <property type="component" value="Unassembled WGS sequence"/>
</dbReference>
<keyword evidence="3" id="KW-1185">Reference proteome</keyword>
<dbReference type="RefSeq" id="WP_096565669.1">
    <property type="nucleotide sequence ID" value="NZ_BJCE01000351.1"/>
</dbReference>
<dbReference type="AlphaFoldDB" id="A0A480A7Q4"/>
<keyword evidence="1" id="KW-0472">Membrane</keyword>
<keyword evidence="1" id="KW-1133">Transmembrane helix</keyword>
<accession>A0A480A7Q4</accession>
<feature type="transmembrane region" description="Helical" evidence="1">
    <location>
        <begin position="6"/>
        <end position="28"/>
    </location>
</feature>
<evidence type="ECO:0000313" key="3">
    <source>
        <dbReference type="Proteomes" id="UP000300142"/>
    </source>
</evidence>
<evidence type="ECO:0000256" key="1">
    <source>
        <dbReference type="SAM" id="Phobius"/>
    </source>
</evidence>
<feature type="transmembrane region" description="Helical" evidence="1">
    <location>
        <begin position="40"/>
        <end position="61"/>
    </location>
</feature>
<dbReference type="EMBL" id="BJCE01000351">
    <property type="protein sequence ID" value="GCL39926.1"/>
    <property type="molecule type" value="Genomic_DNA"/>
</dbReference>
<organism evidence="2 3">
    <name type="scientific">Sphaerospermopsis reniformis</name>
    <dbReference type="NCBI Taxonomy" id="531300"/>
    <lineage>
        <taxon>Bacteria</taxon>
        <taxon>Bacillati</taxon>
        <taxon>Cyanobacteriota</taxon>
        <taxon>Cyanophyceae</taxon>
        <taxon>Nostocales</taxon>
        <taxon>Aphanizomenonaceae</taxon>
        <taxon>Sphaerospermopsis</taxon>
    </lineage>
</organism>
<proteinExistence type="predicted"/>